<name>A0ABQ2GCM6_9DEIO</name>
<feature type="compositionally biased region" description="Gly residues" evidence="4">
    <location>
        <begin position="429"/>
        <end position="447"/>
    </location>
</feature>
<feature type="compositionally biased region" description="Low complexity" evidence="4">
    <location>
        <begin position="413"/>
        <end position="428"/>
    </location>
</feature>
<dbReference type="SUPFAM" id="SSF111369">
    <property type="entry name" value="HlyD-like secretion proteins"/>
    <property type="match status" value="1"/>
</dbReference>
<keyword evidence="3" id="KW-0175">Coiled coil</keyword>
<evidence type="ECO:0000313" key="8">
    <source>
        <dbReference type="Proteomes" id="UP000639973"/>
    </source>
</evidence>
<feature type="compositionally biased region" description="Low complexity" evidence="4">
    <location>
        <begin position="127"/>
        <end position="141"/>
    </location>
</feature>
<dbReference type="InterPro" id="IPR058792">
    <property type="entry name" value="Beta-barrel_RND_2"/>
</dbReference>
<keyword evidence="8" id="KW-1185">Reference proteome</keyword>
<sequence length="447" mass="44994">MARPRRWPLFVLGALLLGSVGGGIYLARTQAGTSVPASTVVTAQVQRGQVRISVSGPGTLEPAATRTVGADQAGTVGSVPPVGERVSRGQLLTRLSSDAVEQSVQTAQLNLDKARASLDATRAGQTSSAAQRGSSVSSASNSVAQAQQSLAEAQRNLDGQRQLHAIGALSTADLNAAQASVDRAQLTLASARASLGAAQTQNTSGQNSDAETLRGAQIAVQQAQAALGTAQQSRASLKLYAPISGVVSTVSADAGTVVGSGATILTILDDTTLNLPVQIDETEIAGVQAGQTAEVTLDAYDGQTFTGEVVRVSPGATQSSGISVFTATVTLPNPDGQLRSGMTAEAEIIQSQERGLLIPSRAIQTVRNRSYVEVPGAAGAEPQRVRVTTGATDGTNTVVTEGLESGQDVIVPGTTRSTSGSSSGTRNSGFGGVPGGGIPGGGFGGGR</sequence>
<dbReference type="PANTHER" id="PTHR32347:SF14">
    <property type="entry name" value="EFFLUX SYSTEM COMPONENT YKNX-RELATED"/>
    <property type="match status" value="1"/>
</dbReference>
<feature type="region of interest" description="Disordered" evidence="4">
    <location>
        <begin position="120"/>
        <end position="141"/>
    </location>
</feature>
<evidence type="ECO:0000256" key="3">
    <source>
        <dbReference type="ARBA" id="ARBA00023054"/>
    </source>
</evidence>
<feature type="domain" description="CzcB-like C-terminal circularly permuted SH3-like" evidence="6">
    <location>
        <begin position="358"/>
        <end position="411"/>
    </location>
</feature>
<accession>A0ABQ2GCM6</accession>
<reference evidence="8" key="1">
    <citation type="journal article" date="2019" name="Int. J. Syst. Evol. Microbiol.">
        <title>The Global Catalogue of Microorganisms (GCM) 10K type strain sequencing project: providing services to taxonomists for standard genome sequencing and annotation.</title>
        <authorList>
            <consortium name="The Broad Institute Genomics Platform"/>
            <consortium name="The Broad Institute Genome Sequencing Center for Infectious Disease"/>
            <person name="Wu L."/>
            <person name="Ma J."/>
        </authorList>
    </citation>
    <scope>NUCLEOTIDE SEQUENCE [LARGE SCALE GENOMIC DNA]</scope>
    <source>
        <strain evidence="8">JCM 15442</strain>
    </source>
</reference>
<dbReference type="Gene3D" id="1.20.1600.10">
    <property type="entry name" value="Outer membrane efflux proteins (OEP)"/>
    <property type="match status" value="1"/>
</dbReference>
<evidence type="ECO:0000259" key="5">
    <source>
        <dbReference type="Pfam" id="PF25954"/>
    </source>
</evidence>
<dbReference type="NCBIfam" id="TIGR01730">
    <property type="entry name" value="RND_mfp"/>
    <property type="match status" value="1"/>
</dbReference>
<feature type="region of interest" description="Disordered" evidence="4">
    <location>
        <begin position="409"/>
        <end position="447"/>
    </location>
</feature>
<dbReference type="EMBL" id="BMOL01000012">
    <property type="protein sequence ID" value="GGL87114.1"/>
    <property type="molecule type" value="Genomic_DNA"/>
</dbReference>
<gene>
    <name evidence="7" type="ORF">GCM10010840_26260</name>
</gene>
<comment type="caution">
    <text evidence="7">The sequence shown here is derived from an EMBL/GenBank/DDBJ whole genome shotgun (WGS) entry which is preliminary data.</text>
</comment>
<evidence type="ECO:0000256" key="4">
    <source>
        <dbReference type="SAM" id="MobiDB-lite"/>
    </source>
</evidence>
<evidence type="ECO:0000256" key="2">
    <source>
        <dbReference type="ARBA" id="ARBA00009477"/>
    </source>
</evidence>
<dbReference type="PANTHER" id="PTHR32347">
    <property type="entry name" value="EFFLUX SYSTEM COMPONENT YKNX-RELATED"/>
    <property type="match status" value="1"/>
</dbReference>
<organism evidence="7 8">
    <name type="scientific">Deinococcus aerolatus</name>
    <dbReference type="NCBI Taxonomy" id="522487"/>
    <lineage>
        <taxon>Bacteria</taxon>
        <taxon>Thermotogati</taxon>
        <taxon>Deinococcota</taxon>
        <taxon>Deinococci</taxon>
        <taxon>Deinococcales</taxon>
        <taxon>Deinococcaceae</taxon>
        <taxon>Deinococcus</taxon>
    </lineage>
</organism>
<evidence type="ECO:0000259" key="6">
    <source>
        <dbReference type="Pfam" id="PF25975"/>
    </source>
</evidence>
<proteinExistence type="inferred from homology"/>
<comment type="similarity">
    <text evidence="2">Belongs to the membrane fusion protein (MFP) (TC 8.A.1) family.</text>
</comment>
<evidence type="ECO:0000313" key="7">
    <source>
        <dbReference type="EMBL" id="GGL87114.1"/>
    </source>
</evidence>
<dbReference type="Gene3D" id="2.40.30.170">
    <property type="match status" value="1"/>
</dbReference>
<dbReference type="Pfam" id="PF25954">
    <property type="entry name" value="Beta-barrel_RND_2"/>
    <property type="match status" value="1"/>
</dbReference>
<dbReference type="InterPro" id="IPR050465">
    <property type="entry name" value="UPF0194_transport"/>
</dbReference>
<dbReference type="InterPro" id="IPR006143">
    <property type="entry name" value="RND_pump_MFP"/>
</dbReference>
<dbReference type="Gene3D" id="2.40.420.20">
    <property type="match status" value="1"/>
</dbReference>
<evidence type="ECO:0000256" key="1">
    <source>
        <dbReference type="ARBA" id="ARBA00004196"/>
    </source>
</evidence>
<comment type="subcellular location">
    <subcellularLocation>
        <location evidence="1">Cell envelope</location>
    </subcellularLocation>
</comment>
<dbReference type="InterPro" id="IPR058649">
    <property type="entry name" value="CzcB_C"/>
</dbReference>
<protein>
    <submittedName>
        <fullName evidence="7">RND transporter</fullName>
    </submittedName>
</protein>
<feature type="domain" description="CusB-like beta-barrel" evidence="5">
    <location>
        <begin position="277"/>
        <end position="350"/>
    </location>
</feature>
<dbReference type="Pfam" id="PF25975">
    <property type="entry name" value="CzcB_C"/>
    <property type="match status" value="1"/>
</dbReference>
<dbReference type="Proteomes" id="UP000639973">
    <property type="component" value="Unassembled WGS sequence"/>
</dbReference>